<reference evidence="3 4" key="1">
    <citation type="journal article" date="2017" name="Mol. Ecol.">
        <title>Comparative and population genomic landscape of Phellinus noxius: A hypervariable fungus causing root rot in trees.</title>
        <authorList>
            <person name="Chung C.L."/>
            <person name="Lee T.J."/>
            <person name="Akiba M."/>
            <person name="Lee H.H."/>
            <person name="Kuo T.H."/>
            <person name="Liu D."/>
            <person name="Ke H.M."/>
            <person name="Yokoi T."/>
            <person name="Roa M.B."/>
            <person name="Lu M.J."/>
            <person name="Chang Y.Y."/>
            <person name="Ann P.J."/>
            <person name="Tsai J.N."/>
            <person name="Chen C.Y."/>
            <person name="Tzean S.S."/>
            <person name="Ota Y."/>
            <person name="Hattori T."/>
            <person name="Sahashi N."/>
            <person name="Liou R.F."/>
            <person name="Kikuchi T."/>
            <person name="Tsai I.J."/>
        </authorList>
    </citation>
    <scope>NUCLEOTIDE SEQUENCE [LARGE SCALE GENOMIC DNA]</scope>
    <source>
        <strain evidence="3 4">FFPRI411160</strain>
    </source>
</reference>
<dbReference type="OrthoDB" id="547796at2759"/>
<dbReference type="PANTHER" id="PTHR39394">
    <property type="entry name" value="YALI0E31793P"/>
    <property type="match status" value="1"/>
</dbReference>
<evidence type="ECO:0000259" key="2">
    <source>
        <dbReference type="Pfam" id="PF09350"/>
    </source>
</evidence>
<dbReference type="Pfam" id="PF09350">
    <property type="entry name" value="DJC28_CD"/>
    <property type="match status" value="1"/>
</dbReference>
<protein>
    <recommendedName>
        <fullName evidence="2">DnaJ homologue subfamily C member 28 conserved domain-containing protein</fullName>
    </recommendedName>
</protein>
<feature type="compositionally biased region" description="Basic and acidic residues" evidence="1">
    <location>
        <begin position="35"/>
        <end position="46"/>
    </location>
</feature>
<feature type="compositionally biased region" description="Basic and acidic residues" evidence="1">
    <location>
        <begin position="213"/>
        <end position="223"/>
    </location>
</feature>
<evidence type="ECO:0000256" key="1">
    <source>
        <dbReference type="SAM" id="MobiDB-lite"/>
    </source>
</evidence>
<evidence type="ECO:0000313" key="3">
    <source>
        <dbReference type="EMBL" id="PAV21380.1"/>
    </source>
</evidence>
<accession>A0A286UP80</accession>
<evidence type="ECO:0000313" key="4">
    <source>
        <dbReference type="Proteomes" id="UP000217199"/>
    </source>
</evidence>
<feature type="domain" description="DnaJ homologue subfamily C member 28 conserved" evidence="2">
    <location>
        <begin position="278"/>
        <end position="348"/>
    </location>
</feature>
<feature type="region of interest" description="Disordered" evidence="1">
    <location>
        <begin position="202"/>
        <end position="223"/>
    </location>
</feature>
<dbReference type="Proteomes" id="UP000217199">
    <property type="component" value="Unassembled WGS sequence"/>
</dbReference>
<dbReference type="InterPro" id="IPR018961">
    <property type="entry name" value="DnaJ_homolog_subfam-C_membr-28"/>
</dbReference>
<dbReference type="InParanoid" id="A0A286UP80"/>
<dbReference type="PANTHER" id="PTHR39394:SF1">
    <property type="entry name" value="DNAJ HOMOLOGUE SUBFAMILY C MEMBER 28 CONSERVED DOMAIN-CONTAINING PROTEIN"/>
    <property type="match status" value="1"/>
</dbReference>
<feature type="region of interest" description="Disordered" evidence="1">
    <location>
        <begin position="31"/>
        <end position="65"/>
    </location>
</feature>
<keyword evidence="4" id="KW-1185">Reference proteome</keyword>
<gene>
    <name evidence="3" type="ORF">PNOK_0400700</name>
</gene>
<proteinExistence type="predicted"/>
<sequence length="496" mass="55803">MNRYSPFRPHLPNNTLPIYFVRCRTATTSSQTHLESSHELVNHEDGAGASTSTSPSSEESSSSENVIMASEKIFADALKEEAETVSGASPSRLSYLQAEHENWTGEENIRDAVLRMLVDKYKPLRGPTIRSADEKLHTAPPQVSGDTTNHYNSAQNEYKPDWQKRAMEPLLPAVEGHKPWHTTFSAPSHAVAPSIKAGSFYSSTTDSSAVNREGTRSLGADEGKNIDISSRRRSATATRLGNARESIIDYKLGIKGKARIRDTSKRSIPIGVKAWASVVEERIERARLEGQFKTLKGRGRPLVRETEEFNPFIAREEFLMNRIIQRNQAAPPWVELQTELESSLSSFRDTLRSTWTRRAVRLLTATGNIEARTRLLNLSISDVENLRDKEWEKSQSGYHTAAVEDINSLVRRYNGVAPYPVRRVYISLETELLRVYSESAHDIVKGIKERLKGSKFPDGLTVHEIDHQGPKYTSKAEEKCNSLWESIRSWLSVLRG</sequence>
<organism evidence="3 4">
    <name type="scientific">Pyrrhoderma noxium</name>
    <dbReference type="NCBI Taxonomy" id="2282107"/>
    <lineage>
        <taxon>Eukaryota</taxon>
        <taxon>Fungi</taxon>
        <taxon>Dikarya</taxon>
        <taxon>Basidiomycota</taxon>
        <taxon>Agaricomycotina</taxon>
        <taxon>Agaricomycetes</taxon>
        <taxon>Hymenochaetales</taxon>
        <taxon>Hymenochaetaceae</taxon>
        <taxon>Pyrrhoderma</taxon>
    </lineage>
</organism>
<feature type="compositionally biased region" description="Low complexity" evidence="1">
    <location>
        <begin position="50"/>
        <end position="64"/>
    </location>
</feature>
<dbReference type="EMBL" id="NBII01000003">
    <property type="protein sequence ID" value="PAV21380.1"/>
    <property type="molecule type" value="Genomic_DNA"/>
</dbReference>
<name>A0A286UP80_9AGAM</name>
<dbReference type="AlphaFoldDB" id="A0A286UP80"/>
<comment type="caution">
    <text evidence="3">The sequence shown here is derived from an EMBL/GenBank/DDBJ whole genome shotgun (WGS) entry which is preliminary data.</text>
</comment>
<dbReference type="STRING" id="2282107.A0A286UP80"/>